<organism evidence="1 2">
    <name type="scientific">Lupinus albus</name>
    <name type="common">White lupine</name>
    <name type="synonym">Lupinus termis</name>
    <dbReference type="NCBI Taxonomy" id="3870"/>
    <lineage>
        <taxon>Eukaryota</taxon>
        <taxon>Viridiplantae</taxon>
        <taxon>Streptophyta</taxon>
        <taxon>Embryophyta</taxon>
        <taxon>Tracheophyta</taxon>
        <taxon>Spermatophyta</taxon>
        <taxon>Magnoliopsida</taxon>
        <taxon>eudicotyledons</taxon>
        <taxon>Gunneridae</taxon>
        <taxon>Pentapetalae</taxon>
        <taxon>rosids</taxon>
        <taxon>fabids</taxon>
        <taxon>Fabales</taxon>
        <taxon>Fabaceae</taxon>
        <taxon>Papilionoideae</taxon>
        <taxon>50 kb inversion clade</taxon>
        <taxon>genistoids sensu lato</taxon>
        <taxon>core genistoids</taxon>
        <taxon>Genisteae</taxon>
        <taxon>Lupinus</taxon>
    </lineage>
</organism>
<comment type="caution">
    <text evidence="1">The sequence shown here is derived from an EMBL/GenBank/DDBJ whole genome shotgun (WGS) entry which is preliminary data.</text>
</comment>
<dbReference type="Proteomes" id="UP000447434">
    <property type="component" value="Chromosome 1"/>
</dbReference>
<name>A0A6A4R500_LUPAL</name>
<keyword evidence="2" id="KW-1185">Reference proteome</keyword>
<gene>
    <name evidence="1" type="ORF">Lalb_Chr01g0010571</name>
</gene>
<dbReference type="AlphaFoldDB" id="A0A6A4R500"/>
<protein>
    <submittedName>
        <fullName evidence="1">Uncharacterized protein</fullName>
    </submittedName>
</protein>
<sequence>MDYKMETAIELADDQNPMKYRESSVRYFLNFLANNGVGPGGRPSWIFSS</sequence>
<accession>A0A6A4R500</accession>
<reference evidence="2" key="1">
    <citation type="journal article" date="2020" name="Nat. Commun.">
        <title>Genome sequence of the cluster root forming white lupin.</title>
        <authorList>
            <person name="Hufnagel B."/>
            <person name="Marques A."/>
            <person name="Soriano A."/>
            <person name="Marques L."/>
            <person name="Divol F."/>
            <person name="Doumas P."/>
            <person name="Sallet E."/>
            <person name="Mancinotti D."/>
            <person name="Carrere S."/>
            <person name="Marande W."/>
            <person name="Arribat S."/>
            <person name="Keller J."/>
            <person name="Huneau C."/>
            <person name="Blein T."/>
            <person name="Aime D."/>
            <person name="Laguerre M."/>
            <person name="Taylor J."/>
            <person name="Schubert V."/>
            <person name="Nelson M."/>
            <person name="Geu-Flores F."/>
            <person name="Crespi M."/>
            <person name="Gallardo-Guerrero K."/>
            <person name="Delaux P.-M."/>
            <person name="Salse J."/>
            <person name="Berges H."/>
            <person name="Guyot R."/>
            <person name="Gouzy J."/>
            <person name="Peret B."/>
        </authorList>
    </citation>
    <scope>NUCLEOTIDE SEQUENCE [LARGE SCALE GENOMIC DNA]</scope>
    <source>
        <strain evidence="2">cv. Amiga</strain>
    </source>
</reference>
<evidence type="ECO:0000313" key="2">
    <source>
        <dbReference type="Proteomes" id="UP000447434"/>
    </source>
</evidence>
<evidence type="ECO:0000313" key="1">
    <source>
        <dbReference type="EMBL" id="KAE9621160.1"/>
    </source>
</evidence>
<proteinExistence type="predicted"/>
<dbReference type="EMBL" id="WOCE01000001">
    <property type="protein sequence ID" value="KAE9621160.1"/>
    <property type="molecule type" value="Genomic_DNA"/>
</dbReference>